<dbReference type="EMBL" id="BAABDD010000003">
    <property type="protein sequence ID" value="GAA3731021.1"/>
    <property type="molecule type" value="Genomic_DNA"/>
</dbReference>
<dbReference type="Proteomes" id="UP001500908">
    <property type="component" value="Unassembled WGS sequence"/>
</dbReference>
<reference evidence="2" key="1">
    <citation type="journal article" date="2019" name="Int. J. Syst. Evol. Microbiol.">
        <title>The Global Catalogue of Microorganisms (GCM) 10K type strain sequencing project: providing services to taxonomists for standard genome sequencing and annotation.</title>
        <authorList>
            <consortium name="The Broad Institute Genomics Platform"/>
            <consortium name="The Broad Institute Genome Sequencing Center for Infectious Disease"/>
            <person name="Wu L."/>
            <person name="Ma J."/>
        </authorList>
    </citation>
    <scope>NUCLEOTIDE SEQUENCE [LARGE SCALE GENOMIC DNA]</scope>
    <source>
        <strain evidence="2">JCM 17137</strain>
    </source>
</reference>
<evidence type="ECO:0000313" key="2">
    <source>
        <dbReference type="Proteomes" id="UP001500908"/>
    </source>
</evidence>
<keyword evidence="2" id="KW-1185">Reference proteome</keyword>
<proteinExistence type="predicted"/>
<organism evidence="1 2">
    <name type="scientific">Salinactinospora qingdaonensis</name>
    <dbReference type="NCBI Taxonomy" id="702744"/>
    <lineage>
        <taxon>Bacteria</taxon>
        <taxon>Bacillati</taxon>
        <taxon>Actinomycetota</taxon>
        <taxon>Actinomycetes</taxon>
        <taxon>Streptosporangiales</taxon>
        <taxon>Nocardiopsidaceae</taxon>
        <taxon>Salinactinospora</taxon>
    </lineage>
</organism>
<name>A0ABP7F4Q2_9ACTN</name>
<gene>
    <name evidence="1" type="ORF">GCM10022402_09600</name>
</gene>
<sequence length="122" mass="12906">MFGAPEGTRCGLHRGVVVPRGHALAGGLNRLADLLLQAPAWVSMMTGAPGQDGEDVTQPLIGFMAAQDPGSSRGVSRFTAAPGQSPNVTVHPAAFSTRELDILHKSIKNYYAKKFSTPRMSC</sequence>
<comment type="caution">
    <text evidence="1">The sequence shown here is derived from an EMBL/GenBank/DDBJ whole genome shotgun (WGS) entry which is preliminary data.</text>
</comment>
<protein>
    <submittedName>
        <fullName evidence="1">Uncharacterized protein</fullName>
    </submittedName>
</protein>
<evidence type="ECO:0000313" key="1">
    <source>
        <dbReference type="EMBL" id="GAA3731021.1"/>
    </source>
</evidence>
<accession>A0ABP7F4Q2</accession>